<dbReference type="AlphaFoldDB" id="A0A830GJF3"/>
<comment type="caution">
    <text evidence="1">The sequence shown here is derived from an EMBL/GenBank/DDBJ whole genome shotgun (WGS) entry which is preliminary data.</text>
</comment>
<accession>A0A830GJF3</accession>
<organism evidence="1 2">
    <name type="scientific">Haloarcula pellucida</name>
    <dbReference type="NCBI Taxonomy" id="1427151"/>
    <lineage>
        <taxon>Archaea</taxon>
        <taxon>Methanobacteriati</taxon>
        <taxon>Methanobacteriota</taxon>
        <taxon>Stenosarchaea group</taxon>
        <taxon>Halobacteria</taxon>
        <taxon>Halobacteriales</taxon>
        <taxon>Haloarculaceae</taxon>
        <taxon>Haloarcula</taxon>
    </lineage>
</organism>
<name>A0A830GJF3_9EURY</name>
<reference evidence="1" key="2">
    <citation type="submission" date="2020-09" db="EMBL/GenBank/DDBJ databases">
        <authorList>
            <person name="Sun Q."/>
            <person name="Ohkuma M."/>
        </authorList>
    </citation>
    <scope>NUCLEOTIDE SEQUENCE</scope>
    <source>
        <strain evidence="1">JCM 17820</strain>
    </source>
</reference>
<dbReference type="RefSeq" id="WP_188995393.1">
    <property type="nucleotide sequence ID" value="NZ_BMOU01000001.1"/>
</dbReference>
<dbReference type="PROSITE" id="PS51318">
    <property type="entry name" value="TAT"/>
    <property type="match status" value="1"/>
</dbReference>
<proteinExistence type="predicted"/>
<gene>
    <name evidence="1" type="ORF">GCM10009030_11420</name>
</gene>
<dbReference type="EMBL" id="BMOU01000001">
    <property type="protein sequence ID" value="GGN89986.1"/>
    <property type="molecule type" value="Genomic_DNA"/>
</dbReference>
<protein>
    <submittedName>
        <fullName evidence="1">Uncharacterized protein</fullName>
    </submittedName>
</protein>
<evidence type="ECO:0000313" key="2">
    <source>
        <dbReference type="Proteomes" id="UP000605784"/>
    </source>
</evidence>
<reference evidence="1" key="1">
    <citation type="journal article" date="2014" name="Int. J. Syst. Evol. Microbiol.">
        <title>Complete genome sequence of Corynebacterium casei LMG S-19264T (=DSM 44701T), isolated from a smear-ripened cheese.</title>
        <authorList>
            <consortium name="US DOE Joint Genome Institute (JGI-PGF)"/>
            <person name="Walter F."/>
            <person name="Albersmeier A."/>
            <person name="Kalinowski J."/>
            <person name="Ruckert C."/>
        </authorList>
    </citation>
    <scope>NUCLEOTIDE SEQUENCE</scope>
    <source>
        <strain evidence="1">JCM 17820</strain>
    </source>
</reference>
<keyword evidence="2" id="KW-1185">Reference proteome</keyword>
<dbReference type="InterPro" id="IPR006311">
    <property type="entry name" value="TAT_signal"/>
</dbReference>
<dbReference type="Proteomes" id="UP000605784">
    <property type="component" value="Unassembled WGS sequence"/>
</dbReference>
<evidence type="ECO:0000313" key="1">
    <source>
        <dbReference type="EMBL" id="GGN89986.1"/>
    </source>
</evidence>
<sequence>MSPQTRRSVLRSLGAAGAVVGVTGNAIAGGRGAADHHKKLAAVRRATRKYQDVAKAEADGYVTDGHCVAHPQGKGAMGVHYVNFLDANGNPTHLDNSLDPMNPEVLVYEPNNGNMNLVAVEWISTEPFTMFGHESHEGPGPWYSLHAWLWKANPNGTFANFNPNVDCSNGE</sequence>